<sequence length="428" mass="46090">MSGERQRFHCEAALVEGRLAERVRVEAVDGVVVELVVGVPPRPDDVVLGTVVPGFANAHSHAFHRELRGCTHADGGDFWQWRHRMYEVANRLTPDSYHVVAERVFTEMRDAGYTAVGEFHYLHHQPGGTPYGGHEMELALVAAATSAGIRLVLLDTCYLSGGVNEPLGAEQQRFGDGDAHRWLDRWHRLRDALSGRGDGLVTLGAAIHSVRAVSRYDLSVIADSLPQNVPLHAHVSEQPAENRACLEAHGLTPVGLLADHGLVSSRFSAVHATHLTTGDIDLLGDAGATIVMCPTTEADLGDGIGPAPELQGAGARLAIGSDQHVVIDPLEELSRLELDQRLRLQRRGVFPPDMLWAAGTAGGYGSLGLSRNPGSPPGLRVGEHWDAVEIDTTSARLRGVDPWQMPLAARACDVRATIVAGRLTRPGR</sequence>
<proteinExistence type="predicted"/>
<evidence type="ECO:0000256" key="4">
    <source>
        <dbReference type="ARBA" id="ARBA00022833"/>
    </source>
</evidence>
<organism evidence="6 7">
    <name type="scientific">Micromonospora inyonensis</name>
    <dbReference type="NCBI Taxonomy" id="47866"/>
    <lineage>
        <taxon>Bacteria</taxon>
        <taxon>Bacillati</taxon>
        <taxon>Actinomycetota</taxon>
        <taxon>Actinomycetes</taxon>
        <taxon>Micromonosporales</taxon>
        <taxon>Micromonosporaceae</taxon>
        <taxon>Micromonospora</taxon>
    </lineage>
</organism>
<keyword evidence="4" id="KW-0862">Zinc</keyword>
<dbReference type="GO" id="GO:0005829">
    <property type="term" value="C:cytosol"/>
    <property type="evidence" value="ECO:0007669"/>
    <property type="project" value="TreeGrafter"/>
</dbReference>
<dbReference type="EMBL" id="FMHU01000002">
    <property type="protein sequence ID" value="SCL25095.1"/>
    <property type="molecule type" value="Genomic_DNA"/>
</dbReference>
<keyword evidence="7" id="KW-1185">Reference proteome</keyword>
<accession>A0A1C6S6J9</accession>
<dbReference type="InterPro" id="IPR032466">
    <property type="entry name" value="Metal_Hydrolase"/>
</dbReference>
<evidence type="ECO:0000259" key="5">
    <source>
        <dbReference type="Pfam" id="PF01979"/>
    </source>
</evidence>
<evidence type="ECO:0000313" key="7">
    <source>
        <dbReference type="Proteomes" id="UP000198906"/>
    </source>
</evidence>
<dbReference type="Gene3D" id="3.20.20.140">
    <property type="entry name" value="Metal-dependent hydrolases"/>
    <property type="match status" value="1"/>
</dbReference>
<feature type="domain" description="Amidohydrolase-related" evidence="5">
    <location>
        <begin position="50"/>
        <end position="423"/>
    </location>
</feature>
<dbReference type="GO" id="GO:0019239">
    <property type="term" value="F:deaminase activity"/>
    <property type="evidence" value="ECO:0007669"/>
    <property type="project" value="TreeGrafter"/>
</dbReference>
<evidence type="ECO:0000313" key="6">
    <source>
        <dbReference type="EMBL" id="SCL25095.1"/>
    </source>
</evidence>
<dbReference type="AlphaFoldDB" id="A0A1C6S6J9"/>
<evidence type="ECO:0000256" key="3">
    <source>
        <dbReference type="ARBA" id="ARBA00022801"/>
    </source>
</evidence>
<dbReference type="Gene3D" id="2.30.40.10">
    <property type="entry name" value="Urease, subunit C, domain 1"/>
    <property type="match status" value="1"/>
</dbReference>
<keyword evidence="3" id="KW-0378">Hydrolase</keyword>
<dbReference type="InterPro" id="IPR011059">
    <property type="entry name" value="Metal-dep_hydrolase_composite"/>
</dbReference>
<protein>
    <submittedName>
        <fullName evidence="6">Formiminoglutamate deiminase</fullName>
    </submittedName>
</protein>
<dbReference type="InterPro" id="IPR006680">
    <property type="entry name" value="Amidohydro-rel"/>
</dbReference>
<name>A0A1C6S6J9_9ACTN</name>
<gene>
    <name evidence="6" type="ORF">GA0074694_4127</name>
</gene>
<evidence type="ECO:0000256" key="2">
    <source>
        <dbReference type="ARBA" id="ARBA00022723"/>
    </source>
</evidence>
<evidence type="ECO:0000256" key="1">
    <source>
        <dbReference type="ARBA" id="ARBA00001947"/>
    </source>
</evidence>
<dbReference type="STRING" id="47866.GA0074694_4127"/>
<reference evidence="7" key="1">
    <citation type="submission" date="2016-06" db="EMBL/GenBank/DDBJ databases">
        <authorList>
            <person name="Varghese N."/>
        </authorList>
    </citation>
    <scope>NUCLEOTIDE SEQUENCE [LARGE SCALE GENOMIC DNA]</scope>
    <source>
        <strain evidence="7">DSM 46123</strain>
    </source>
</reference>
<dbReference type="PANTHER" id="PTHR11271">
    <property type="entry name" value="GUANINE DEAMINASE"/>
    <property type="match status" value="1"/>
</dbReference>
<dbReference type="InterPro" id="IPR051607">
    <property type="entry name" value="Metallo-dep_hydrolases"/>
</dbReference>
<keyword evidence="2" id="KW-0479">Metal-binding</keyword>
<dbReference type="NCBIfam" id="NF006681">
    <property type="entry name" value="PRK09229.1-2"/>
    <property type="match status" value="1"/>
</dbReference>
<dbReference type="Pfam" id="PF01979">
    <property type="entry name" value="Amidohydro_1"/>
    <property type="match status" value="1"/>
</dbReference>
<dbReference type="SUPFAM" id="SSF51556">
    <property type="entry name" value="Metallo-dependent hydrolases"/>
    <property type="match status" value="1"/>
</dbReference>
<dbReference type="RefSeq" id="WP_091460717.1">
    <property type="nucleotide sequence ID" value="NZ_FMHU01000002.1"/>
</dbReference>
<dbReference type="GO" id="GO:0046872">
    <property type="term" value="F:metal ion binding"/>
    <property type="evidence" value="ECO:0007669"/>
    <property type="project" value="UniProtKB-KW"/>
</dbReference>
<dbReference type="Proteomes" id="UP000198906">
    <property type="component" value="Unassembled WGS sequence"/>
</dbReference>
<comment type="cofactor">
    <cofactor evidence="1">
        <name>Zn(2+)</name>
        <dbReference type="ChEBI" id="CHEBI:29105"/>
    </cofactor>
</comment>
<dbReference type="PANTHER" id="PTHR11271:SF48">
    <property type="entry name" value="AMIDOHYDROLASE-RELATED DOMAIN-CONTAINING PROTEIN"/>
    <property type="match status" value="1"/>
</dbReference>